<protein>
    <submittedName>
        <fullName evidence="1">Uncharacterized protein</fullName>
    </submittedName>
</protein>
<dbReference type="EMBL" id="HACA01002001">
    <property type="protein sequence ID" value="CDW19362.1"/>
    <property type="molecule type" value="Transcribed_RNA"/>
</dbReference>
<accession>A0A0K2T1B4</accession>
<organism evidence="1">
    <name type="scientific">Lepeophtheirus salmonis</name>
    <name type="common">Salmon louse</name>
    <name type="synonym">Caligus salmonis</name>
    <dbReference type="NCBI Taxonomy" id="72036"/>
    <lineage>
        <taxon>Eukaryota</taxon>
        <taxon>Metazoa</taxon>
        <taxon>Ecdysozoa</taxon>
        <taxon>Arthropoda</taxon>
        <taxon>Crustacea</taxon>
        <taxon>Multicrustacea</taxon>
        <taxon>Hexanauplia</taxon>
        <taxon>Copepoda</taxon>
        <taxon>Siphonostomatoida</taxon>
        <taxon>Caligidae</taxon>
        <taxon>Lepeophtheirus</taxon>
    </lineage>
</organism>
<dbReference type="AlphaFoldDB" id="A0A0K2T1B4"/>
<sequence length="109" mass="13650">MFKKLLRLGRWKGMEPSWKHQRIGFVLEIHQRIRQIALGSYHRKEIHHWHLLEQQKRSELRQLQQFRRMGWGLLWGGERQRVGIHSHQRSSQRRRFDHLHQHIRKIQSW</sequence>
<evidence type="ECO:0000313" key="1">
    <source>
        <dbReference type="EMBL" id="CDW19362.1"/>
    </source>
</evidence>
<reference evidence="1" key="1">
    <citation type="submission" date="2014-05" db="EMBL/GenBank/DDBJ databases">
        <authorList>
            <person name="Chronopoulou M."/>
        </authorList>
    </citation>
    <scope>NUCLEOTIDE SEQUENCE</scope>
    <source>
        <tissue evidence="1">Whole organism</tissue>
    </source>
</reference>
<proteinExistence type="predicted"/>
<name>A0A0K2T1B4_LEPSM</name>